<feature type="region of interest" description="Disordered" evidence="3">
    <location>
        <begin position="129"/>
        <end position="159"/>
    </location>
</feature>
<organism evidence="7 8">
    <name type="scientific">Urochloa decumbens</name>
    <dbReference type="NCBI Taxonomy" id="240449"/>
    <lineage>
        <taxon>Eukaryota</taxon>
        <taxon>Viridiplantae</taxon>
        <taxon>Streptophyta</taxon>
        <taxon>Embryophyta</taxon>
        <taxon>Tracheophyta</taxon>
        <taxon>Spermatophyta</taxon>
        <taxon>Magnoliopsida</taxon>
        <taxon>Liliopsida</taxon>
        <taxon>Poales</taxon>
        <taxon>Poaceae</taxon>
        <taxon>PACMAD clade</taxon>
        <taxon>Panicoideae</taxon>
        <taxon>Panicodae</taxon>
        <taxon>Paniceae</taxon>
        <taxon>Melinidinae</taxon>
        <taxon>Urochloa</taxon>
    </lineage>
</organism>
<protein>
    <submittedName>
        <fullName evidence="7">Uncharacterized protein</fullName>
    </submittedName>
</protein>
<keyword evidence="8" id="KW-1185">Reference proteome</keyword>
<feature type="chain" id="PRO_5044807366" evidence="4">
    <location>
        <begin position="29"/>
        <end position="444"/>
    </location>
</feature>
<dbReference type="AlphaFoldDB" id="A0ABC9BN63"/>
<reference evidence="7" key="1">
    <citation type="submission" date="2024-10" db="EMBL/GenBank/DDBJ databases">
        <authorList>
            <person name="Ryan C."/>
        </authorList>
    </citation>
    <scope>NUCLEOTIDE SEQUENCE [LARGE SCALE GENOMIC DNA]</scope>
</reference>
<dbReference type="InterPro" id="IPR037045">
    <property type="entry name" value="S8pro/Inhibitor_I9_sf"/>
</dbReference>
<evidence type="ECO:0000313" key="8">
    <source>
        <dbReference type="Proteomes" id="UP001497457"/>
    </source>
</evidence>
<evidence type="ECO:0000313" key="7">
    <source>
        <dbReference type="EMBL" id="CAL5004825.1"/>
    </source>
</evidence>
<dbReference type="EMBL" id="OZ075137">
    <property type="protein sequence ID" value="CAL5004825.1"/>
    <property type="molecule type" value="Genomic_DNA"/>
</dbReference>
<dbReference type="Proteomes" id="UP001497457">
    <property type="component" value="Chromosome 27b"/>
</dbReference>
<feature type="compositionally biased region" description="Low complexity" evidence="3">
    <location>
        <begin position="142"/>
        <end position="156"/>
    </location>
</feature>
<feature type="domain" description="Subtilisin-like protease fibronectin type-III" evidence="6">
    <location>
        <begin position="353"/>
        <end position="434"/>
    </location>
</feature>
<proteinExistence type="inferred from homology"/>
<feature type="signal peptide" evidence="4">
    <location>
        <begin position="1"/>
        <end position="28"/>
    </location>
</feature>
<evidence type="ECO:0000256" key="1">
    <source>
        <dbReference type="ARBA" id="ARBA00011073"/>
    </source>
</evidence>
<dbReference type="InterPro" id="IPR036852">
    <property type="entry name" value="Peptidase_S8/S53_dom_sf"/>
</dbReference>
<dbReference type="Gene3D" id="2.60.40.2310">
    <property type="match status" value="1"/>
</dbReference>
<evidence type="ECO:0000259" key="6">
    <source>
        <dbReference type="Pfam" id="PF17766"/>
    </source>
</evidence>
<dbReference type="Gene3D" id="3.40.50.200">
    <property type="entry name" value="Peptidase S8/S53 domain"/>
    <property type="match status" value="1"/>
</dbReference>
<accession>A0ABC9BN63</accession>
<sequence length="444" mass="46854">MMAPFRRLGLAATTFVLLAVPFLHPTMGCGGGEANPASSAATPKREEDPAAAYRTYIVFMSPPADAAAMSRAELRRWHESLLPDSERLVCSYSAVFNGFSARLTEAELAAVAKLPGFVRALPDRKYYRQTTRARRPSSGSDGTRTGCGATPATAPASWTRASTDGKHVSFLDDGVPEPPIRTSISCGMEELDAVDVNVINVSLGGGPNVTFDQDPIAIGSFRAMAKVIVVVAAAGNEGPDSSTVLNVAPCARACSRWAPARPSSSFRAQQINSEGLLRAAASRGRGDCHDVCAYDVAGKLVDDGPKGLRGPSLFSPGLLKPDLEEATPFDMDGERLIGAAELPNDHGVTPLKDTPVTVLRTLTNVGPTETYTTTVQGPSLMDIMVYPDTLVFSEPGEKQSFNMSVMVSGGDVDAFVESSLIWVSTNHQVRSPVVALVGLPGDGI</sequence>
<dbReference type="Pfam" id="PF05922">
    <property type="entry name" value="Inhibitor_I9"/>
    <property type="match status" value="1"/>
</dbReference>
<dbReference type="InterPro" id="IPR041469">
    <property type="entry name" value="Subtilisin-like_FN3"/>
</dbReference>
<keyword evidence="2 4" id="KW-0732">Signal</keyword>
<dbReference type="Pfam" id="PF17766">
    <property type="entry name" value="fn3_6"/>
    <property type="match status" value="1"/>
</dbReference>
<dbReference type="SUPFAM" id="SSF52743">
    <property type="entry name" value="Subtilisin-like"/>
    <property type="match status" value="1"/>
</dbReference>
<gene>
    <name evidence="7" type="ORF">URODEC1_LOCUS67098</name>
</gene>
<comment type="similarity">
    <text evidence="1">Belongs to the peptidase S8 family.</text>
</comment>
<feature type="domain" description="Inhibitor I9" evidence="5">
    <location>
        <begin position="55"/>
        <end position="127"/>
    </location>
</feature>
<evidence type="ECO:0000256" key="2">
    <source>
        <dbReference type="ARBA" id="ARBA00022729"/>
    </source>
</evidence>
<name>A0ABC9BN63_9POAL</name>
<evidence type="ECO:0000259" key="5">
    <source>
        <dbReference type="Pfam" id="PF05922"/>
    </source>
</evidence>
<dbReference type="PANTHER" id="PTHR10795">
    <property type="entry name" value="PROPROTEIN CONVERTASE SUBTILISIN/KEXIN"/>
    <property type="match status" value="1"/>
</dbReference>
<dbReference type="InterPro" id="IPR010259">
    <property type="entry name" value="S8pro/Inhibitor_I9"/>
</dbReference>
<evidence type="ECO:0000256" key="3">
    <source>
        <dbReference type="SAM" id="MobiDB-lite"/>
    </source>
</evidence>
<evidence type="ECO:0000256" key="4">
    <source>
        <dbReference type="SAM" id="SignalP"/>
    </source>
</evidence>
<dbReference type="InterPro" id="IPR045051">
    <property type="entry name" value="SBT"/>
</dbReference>
<dbReference type="Gene3D" id="3.30.70.80">
    <property type="entry name" value="Peptidase S8 propeptide/proteinase inhibitor I9"/>
    <property type="match status" value="1"/>
</dbReference>